<protein>
    <submittedName>
        <fullName evidence="4">Antitermination regulator</fullName>
    </submittedName>
</protein>
<dbReference type="Pfam" id="PF13185">
    <property type="entry name" value="GAF_2"/>
    <property type="match status" value="1"/>
</dbReference>
<dbReference type="Pfam" id="PF03861">
    <property type="entry name" value="ANTAR"/>
    <property type="match status" value="1"/>
</dbReference>
<dbReference type="EMBL" id="QMEU01000020">
    <property type="protein sequence ID" value="RAU96618.1"/>
    <property type="molecule type" value="Genomic_DNA"/>
</dbReference>
<dbReference type="RefSeq" id="WP_112708213.1">
    <property type="nucleotide sequence ID" value="NZ_QMEU01000020.1"/>
</dbReference>
<dbReference type="InterPro" id="IPR003018">
    <property type="entry name" value="GAF"/>
</dbReference>
<dbReference type="InterPro" id="IPR029016">
    <property type="entry name" value="GAF-like_dom_sf"/>
</dbReference>
<accession>A0A329KLM5</accession>
<organism evidence="4 5">
    <name type="scientific">Mycobacterium colombiense</name>
    <dbReference type="NCBI Taxonomy" id="339268"/>
    <lineage>
        <taxon>Bacteria</taxon>
        <taxon>Bacillati</taxon>
        <taxon>Actinomycetota</taxon>
        <taxon>Actinomycetes</taxon>
        <taxon>Mycobacteriales</taxon>
        <taxon>Mycobacteriaceae</taxon>
        <taxon>Mycobacterium</taxon>
        <taxon>Mycobacterium avium complex (MAC)</taxon>
    </lineage>
</organism>
<name>A0A329KLM5_9MYCO</name>
<evidence type="ECO:0000256" key="1">
    <source>
        <dbReference type="ARBA" id="ARBA00023015"/>
    </source>
</evidence>
<evidence type="ECO:0000256" key="2">
    <source>
        <dbReference type="ARBA" id="ARBA00023163"/>
    </source>
</evidence>
<keyword evidence="2" id="KW-0804">Transcription</keyword>
<evidence type="ECO:0000259" key="3">
    <source>
        <dbReference type="SMART" id="SM01012"/>
    </source>
</evidence>
<dbReference type="InterPro" id="IPR005561">
    <property type="entry name" value="ANTAR"/>
</dbReference>
<dbReference type="Gene3D" id="1.10.10.10">
    <property type="entry name" value="Winged helix-like DNA-binding domain superfamily/Winged helix DNA-binding domain"/>
    <property type="match status" value="1"/>
</dbReference>
<dbReference type="SUPFAM" id="SSF55781">
    <property type="entry name" value="GAF domain-like"/>
    <property type="match status" value="1"/>
</dbReference>
<sequence length="235" mass="24591">MAIHEQLRAAVDGRRGTEAADRLCEACVVLLDVDAAAISIIFDGASTGTLGASGEPARRYDELQFILGEGPCLDSVALRIPVLVVDLADPEEARWPVYGPAMLSHQIRGVYAIPVVVAGEFVGALDLFSARPGPLPGDELTGAVAAAELAGIPLLDLLDADLQAAVADPNSDAWAELHALGRAEVSQATGMLVAQLEVEPAEALIRLRGHAYATGRSATDVARDILDGRLRLEAD</sequence>
<keyword evidence="1" id="KW-0805">Transcription regulation</keyword>
<proteinExistence type="predicted"/>
<dbReference type="Gene3D" id="3.30.450.40">
    <property type="match status" value="1"/>
</dbReference>
<evidence type="ECO:0000313" key="4">
    <source>
        <dbReference type="EMBL" id="RAU96618.1"/>
    </source>
</evidence>
<dbReference type="GO" id="GO:0003723">
    <property type="term" value="F:RNA binding"/>
    <property type="evidence" value="ECO:0007669"/>
    <property type="project" value="InterPro"/>
</dbReference>
<evidence type="ECO:0000313" key="5">
    <source>
        <dbReference type="Proteomes" id="UP000250347"/>
    </source>
</evidence>
<comment type="caution">
    <text evidence="4">The sequence shown here is derived from an EMBL/GenBank/DDBJ whole genome shotgun (WGS) entry which is preliminary data.</text>
</comment>
<dbReference type="SMART" id="SM01012">
    <property type="entry name" value="ANTAR"/>
    <property type="match status" value="1"/>
</dbReference>
<gene>
    <name evidence="4" type="ORF">DQP58_09795</name>
</gene>
<dbReference type="InterPro" id="IPR036388">
    <property type="entry name" value="WH-like_DNA-bd_sf"/>
</dbReference>
<dbReference type="AlphaFoldDB" id="A0A329KLM5"/>
<feature type="domain" description="ANTAR" evidence="3">
    <location>
        <begin position="158"/>
        <end position="226"/>
    </location>
</feature>
<reference evidence="4 5" key="1">
    <citation type="submission" date="2018-06" db="EMBL/GenBank/DDBJ databases">
        <title>NTM in soil in Japan.</title>
        <authorList>
            <person name="Ohya K."/>
        </authorList>
    </citation>
    <scope>NUCLEOTIDE SEQUENCE [LARGE SCALE GENOMIC DNA]</scope>
    <source>
        <strain evidence="4 5">GF76</strain>
    </source>
</reference>
<dbReference type="Proteomes" id="UP000250347">
    <property type="component" value="Unassembled WGS sequence"/>
</dbReference>